<dbReference type="RefSeq" id="WP_166383023.1">
    <property type="nucleotide sequence ID" value="NZ_BAAATT010000014.1"/>
</dbReference>
<keyword evidence="1" id="KW-0472">Membrane</keyword>
<accession>A0A8J3LDY0</accession>
<proteinExistence type="predicted"/>
<protein>
    <submittedName>
        <fullName evidence="2">Uncharacterized protein</fullName>
    </submittedName>
</protein>
<reference evidence="2" key="1">
    <citation type="submission" date="2021-01" db="EMBL/GenBank/DDBJ databases">
        <title>Whole genome shotgun sequence of Catellatospora methionotrophica NBRC 14553.</title>
        <authorList>
            <person name="Komaki H."/>
            <person name="Tamura T."/>
        </authorList>
    </citation>
    <scope>NUCLEOTIDE SEQUENCE</scope>
    <source>
        <strain evidence="2">NBRC 14553</strain>
    </source>
</reference>
<evidence type="ECO:0000256" key="1">
    <source>
        <dbReference type="SAM" id="Phobius"/>
    </source>
</evidence>
<dbReference type="EMBL" id="BONJ01000007">
    <property type="protein sequence ID" value="GIG13734.1"/>
    <property type="molecule type" value="Genomic_DNA"/>
</dbReference>
<evidence type="ECO:0000313" key="3">
    <source>
        <dbReference type="Proteomes" id="UP000660339"/>
    </source>
</evidence>
<name>A0A8J3LDY0_9ACTN</name>
<sequence>MKVDWSGAVGLSGIVGGLILFAITNDGSQVPDDASAVAAFLVIGGALLLIEAAIRHKKSD</sequence>
<evidence type="ECO:0000313" key="2">
    <source>
        <dbReference type="EMBL" id="GIG13734.1"/>
    </source>
</evidence>
<organism evidence="2 3">
    <name type="scientific">Catellatospora methionotrophica</name>
    <dbReference type="NCBI Taxonomy" id="121620"/>
    <lineage>
        <taxon>Bacteria</taxon>
        <taxon>Bacillati</taxon>
        <taxon>Actinomycetota</taxon>
        <taxon>Actinomycetes</taxon>
        <taxon>Micromonosporales</taxon>
        <taxon>Micromonosporaceae</taxon>
        <taxon>Catellatospora</taxon>
    </lineage>
</organism>
<keyword evidence="3" id="KW-1185">Reference proteome</keyword>
<dbReference type="Proteomes" id="UP000660339">
    <property type="component" value="Unassembled WGS sequence"/>
</dbReference>
<keyword evidence="1" id="KW-1133">Transmembrane helix</keyword>
<feature type="transmembrane region" description="Helical" evidence="1">
    <location>
        <begin position="36"/>
        <end position="54"/>
    </location>
</feature>
<gene>
    <name evidence="2" type="ORF">Cme02nite_20660</name>
</gene>
<feature type="transmembrane region" description="Helical" evidence="1">
    <location>
        <begin position="7"/>
        <end position="24"/>
    </location>
</feature>
<comment type="caution">
    <text evidence="2">The sequence shown here is derived from an EMBL/GenBank/DDBJ whole genome shotgun (WGS) entry which is preliminary data.</text>
</comment>
<dbReference type="AlphaFoldDB" id="A0A8J3LDY0"/>
<keyword evidence="1" id="KW-0812">Transmembrane</keyword>